<dbReference type="Proteomes" id="UP001174677">
    <property type="component" value="Chromosome 1"/>
</dbReference>
<reference evidence="1" key="1">
    <citation type="journal article" date="2023" name="Plant Biotechnol. J.">
        <title>Chromosome-level wild Hevea brasiliensis genome provides new tools for genomic-assisted breeding and valuable loci to elevate rubber yield.</title>
        <authorList>
            <person name="Cheng H."/>
            <person name="Song X."/>
            <person name="Hu Y."/>
            <person name="Wu T."/>
            <person name="Yang Q."/>
            <person name="An Z."/>
            <person name="Feng S."/>
            <person name="Deng Z."/>
            <person name="Wu W."/>
            <person name="Zeng X."/>
            <person name="Tu M."/>
            <person name="Wang X."/>
            <person name="Huang H."/>
        </authorList>
    </citation>
    <scope>NUCLEOTIDE SEQUENCE</scope>
    <source>
        <strain evidence="1">MT/VB/25A 57/8</strain>
    </source>
</reference>
<feature type="non-terminal residue" evidence="1">
    <location>
        <position position="76"/>
    </location>
</feature>
<name>A0ABQ9NB01_HEVBR</name>
<dbReference type="InterPro" id="IPR001611">
    <property type="entry name" value="Leu-rich_rpt"/>
</dbReference>
<keyword evidence="2" id="KW-1185">Reference proteome</keyword>
<dbReference type="SUPFAM" id="SSF52058">
    <property type="entry name" value="L domain-like"/>
    <property type="match status" value="1"/>
</dbReference>
<evidence type="ECO:0000313" key="2">
    <source>
        <dbReference type="Proteomes" id="UP001174677"/>
    </source>
</evidence>
<dbReference type="Gene3D" id="3.80.10.10">
    <property type="entry name" value="Ribonuclease Inhibitor"/>
    <property type="match status" value="1"/>
</dbReference>
<organism evidence="1 2">
    <name type="scientific">Hevea brasiliensis</name>
    <name type="common">Para rubber tree</name>
    <name type="synonym">Siphonia brasiliensis</name>
    <dbReference type="NCBI Taxonomy" id="3981"/>
    <lineage>
        <taxon>Eukaryota</taxon>
        <taxon>Viridiplantae</taxon>
        <taxon>Streptophyta</taxon>
        <taxon>Embryophyta</taxon>
        <taxon>Tracheophyta</taxon>
        <taxon>Spermatophyta</taxon>
        <taxon>Magnoliopsida</taxon>
        <taxon>eudicotyledons</taxon>
        <taxon>Gunneridae</taxon>
        <taxon>Pentapetalae</taxon>
        <taxon>rosids</taxon>
        <taxon>fabids</taxon>
        <taxon>Malpighiales</taxon>
        <taxon>Euphorbiaceae</taxon>
        <taxon>Crotonoideae</taxon>
        <taxon>Micrandreae</taxon>
        <taxon>Hevea</taxon>
    </lineage>
</organism>
<feature type="non-terminal residue" evidence="1">
    <location>
        <position position="1"/>
    </location>
</feature>
<dbReference type="PANTHER" id="PTHR48064:SF6">
    <property type="entry name" value="RECEPTOR-LIKE PROTEIN KINASE 2"/>
    <property type="match status" value="1"/>
</dbReference>
<dbReference type="InterPro" id="IPR032675">
    <property type="entry name" value="LRR_dom_sf"/>
</dbReference>
<comment type="caution">
    <text evidence="1">The sequence shown here is derived from an EMBL/GenBank/DDBJ whole genome shotgun (WGS) entry which is preliminary data.</text>
</comment>
<gene>
    <name evidence="1" type="ORF">P3X46_000739</name>
</gene>
<evidence type="ECO:0000313" key="1">
    <source>
        <dbReference type="EMBL" id="KAJ9189446.1"/>
    </source>
</evidence>
<dbReference type="EMBL" id="JARPOI010000001">
    <property type="protein sequence ID" value="KAJ9189446.1"/>
    <property type="molecule type" value="Genomic_DNA"/>
</dbReference>
<dbReference type="PANTHER" id="PTHR48064">
    <property type="entry name" value="OS01G0750400 PROTEIN"/>
    <property type="match status" value="1"/>
</dbReference>
<proteinExistence type="predicted"/>
<protein>
    <submittedName>
        <fullName evidence="1">Uncharacterized protein</fullName>
    </submittedName>
</protein>
<sequence length="76" mass="8733">FERLSSLKKVKVLDLDSNNFNNNIWSSISNLVSLKILILKNNRMVGQFPSRELADLKNLETLDMSDNLFEGMLSME</sequence>
<dbReference type="InterPro" id="IPR053038">
    <property type="entry name" value="RLP_Defense"/>
</dbReference>
<dbReference type="Pfam" id="PF13855">
    <property type="entry name" value="LRR_8"/>
    <property type="match status" value="1"/>
</dbReference>
<accession>A0ABQ9NB01</accession>